<comment type="caution">
    <text evidence="9">The sequence shown here is derived from an EMBL/GenBank/DDBJ whole genome shotgun (WGS) entry which is preliminary data.</text>
</comment>
<evidence type="ECO:0000256" key="1">
    <source>
        <dbReference type="ARBA" id="ARBA00004173"/>
    </source>
</evidence>
<dbReference type="Pfam" id="PF06984">
    <property type="entry name" value="MRP-L47"/>
    <property type="match status" value="1"/>
</dbReference>
<evidence type="ECO:0000313" key="10">
    <source>
        <dbReference type="Proteomes" id="UP001285441"/>
    </source>
</evidence>
<dbReference type="InterPro" id="IPR038340">
    <property type="entry name" value="MRP-L47_sf"/>
</dbReference>
<dbReference type="EMBL" id="JAULSW010000002">
    <property type="protein sequence ID" value="KAK3390486.1"/>
    <property type="molecule type" value="Genomic_DNA"/>
</dbReference>
<evidence type="ECO:0000256" key="8">
    <source>
        <dbReference type="SAM" id="MobiDB-lite"/>
    </source>
</evidence>
<evidence type="ECO:0000256" key="5">
    <source>
        <dbReference type="ARBA" id="ARBA00023274"/>
    </source>
</evidence>
<evidence type="ECO:0000256" key="3">
    <source>
        <dbReference type="ARBA" id="ARBA00022980"/>
    </source>
</evidence>
<protein>
    <recommendedName>
        <fullName evidence="6">Large ribosomal subunit protein uL29m</fullName>
    </recommendedName>
    <alternativeName>
        <fullName evidence="7">54S ribosomal protein L4, mitochondrial</fullName>
    </alternativeName>
</protein>
<dbReference type="GO" id="GO:0032543">
    <property type="term" value="P:mitochondrial translation"/>
    <property type="evidence" value="ECO:0007669"/>
    <property type="project" value="TreeGrafter"/>
</dbReference>
<proteinExistence type="inferred from homology"/>
<dbReference type="GO" id="GO:0003735">
    <property type="term" value="F:structural constituent of ribosome"/>
    <property type="evidence" value="ECO:0007669"/>
    <property type="project" value="InterPro"/>
</dbReference>
<dbReference type="GO" id="GO:0005762">
    <property type="term" value="C:mitochondrial large ribosomal subunit"/>
    <property type="evidence" value="ECO:0007669"/>
    <property type="project" value="TreeGrafter"/>
</dbReference>
<evidence type="ECO:0000256" key="2">
    <source>
        <dbReference type="ARBA" id="ARBA00009254"/>
    </source>
</evidence>
<feature type="compositionally biased region" description="Basic and acidic residues" evidence="8">
    <location>
        <begin position="257"/>
        <end position="267"/>
    </location>
</feature>
<feature type="region of interest" description="Disordered" evidence="8">
    <location>
        <begin position="257"/>
        <end position="293"/>
    </location>
</feature>
<comment type="similarity">
    <text evidence="2">Belongs to the universal ribosomal protein uL29 family.</text>
</comment>
<reference evidence="9" key="2">
    <citation type="submission" date="2023-06" db="EMBL/GenBank/DDBJ databases">
        <authorList>
            <consortium name="Lawrence Berkeley National Laboratory"/>
            <person name="Haridas S."/>
            <person name="Hensen N."/>
            <person name="Bonometti L."/>
            <person name="Westerberg I."/>
            <person name="Brannstrom I.O."/>
            <person name="Guillou S."/>
            <person name="Cros-Aarteil S."/>
            <person name="Calhoun S."/>
            <person name="Kuo A."/>
            <person name="Mondo S."/>
            <person name="Pangilinan J."/>
            <person name="Riley R."/>
            <person name="LaButti K."/>
            <person name="Andreopoulos B."/>
            <person name="Lipzen A."/>
            <person name="Chen C."/>
            <person name="Yanf M."/>
            <person name="Daum C."/>
            <person name="Ng V."/>
            <person name="Clum A."/>
            <person name="Steindorff A."/>
            <person name="Ohm R."/>
            <person name="Martin F."/>
            <person name="Silar P."/>
            <person name="Natvig D."/>
            <person name="Lalanne C."/>
            <person name="Gautier V."/>
            <person name="Ament-velasquez S.L."/>
            <person name="Kruys A."/>
            <person name="Hutchinson M.I."/>
            <person name="Powell A.J."/>
            <person name="Barry K."/>
            <person name="Miller A.N."/>
            <person name="Grigoriev I.V."/>
            <person name="Debuchy R."/>
            <person name="Gladieux P."/>
            <person name="Thoren M.H."/>
            <person name="Johannesson H."/>
        </authorList>
    </citation>
    <scope>NUCLEOTIDE SEQUENCE</scope>
    <source>
        <strain evidence="9">CBS 232.78</strain>
    </source>
</reference>
<dbReference type="PANTHER" id="PTHR21183:SF18">
    <property type="entry name" value="LARGE RIBOSOMAL SUBUNIT PROTEIN UL29M"/>
    <property type="match status" value="1"/>
</dbReference>
<gene>
    <name evidence="9" type="ORF">B0H63DRAFT_116862</name>
</gene>
<dbReference type="InterPro" id="IPR010729">
    <property type="entry name" value="Ribosomal_uL29_mit"/>
</dbReference>
<sequence>MASSSAIRPSMGAATLLQSCRAAVSSSATPRRAAGGLLFPTQTASLSTTVSLLKRHTYPGARDNKDHNKHRSESAIRRTGTRWRLSVSDEPLPQPVKRENLPKVETDPNHGLWDFFLDRQTVAQAPGEDVKHGRGWTVEELRHKSWDDLHRLWWVCVKERNRIATANWERNKSKLGFGESESKARDMAVRTTMRGIRHALTERFYTWEDAVKLAEADPEVDLSGEVAPYTPNEYFEENVFEEEGAELSAEEIAELERAEVEQAERASKAAPSDVSTTPLMAESQKLQGEALRL</sequence>
<comment type="subcellular location">
    <subcellularLocation>
        <location evidence="1">Mitochondrion</location>
    </subcellularLocation>
</comment>
<dbReference type="PANTHER" id="PTHR21183">
    <property type="entry name" value="RIBOSOMAL PROTEIN L47, MITOCHONDRIAL-RELATED"/>
    <property type="match status" value="1"/>
</dbReference>
<keyword evidence="5" id="KW-0687">Ribonucleoprotein</keyword>
<name>A0AAE0U4C1_9PEZI</name>
<accession>A0AAE0U4C1</accession>
<feature type="region of interest" description="Disordered" evidence="8">
    <location>
        <begin position="57"/>
        <end position="78"/>
    </location>
</feature>
<keyword evidence="4" id="KW-0496">Mitochondrion</keyword>
<evidence type="ECO:0000256" key="4">
    <source>
        <dbReference type="ARBA" id="ARBA00023128"/>
    </source>
</evidence>
<evidence type="ECO:0000313" key="9">
    <source>
        <dbReference type="EMBL" id="KAK3390486.1"/>
    </source>
</evidence>
<dbReference type="AlphaFoldDB" id="A0AAE0U4C1"/>
<reference evidence="9" key="1">
    <citation type="journal article" date="2023" name="Mol. Phylogenet. Evol.">
        <title>Genome-scale phylogeny and comparative genomics of the fungal order Sordariales.</title>
        <authorList>
            <person name="Hensen N."/>
            <person name="Bonometti L."/>
            <person name="Westerberg I."/>
            <person name="Brannstrom I.O."/>
            <person name="Guillou S."/>
            <person name="Cros-Aarteil S."/>
            <person name="Calhoun S."/>
            <person name="Haridas S."/>
            <person name="Kuo A."/>
            <person name="Mondo S."/>
            <person name="Pangilinan J."/>
            <person name="Riley R."/>
            <person name="LaButti K."/>
            <person name="Andreopoulos B."/>
            <person name="Lipzen A."/>
            <person name="Chen C."/>
            <person name="Yan M."/>
            <person name="Daum C."/>
            <person name="Ng V."/>
            <person name="Clum A."/>
            <person name="Steindorff A."/>
            <person name="Ohm R.A."/>
            <person name="Martin F."/>
            <person name="Silar P."/>
            <person name="Natvig D.O."/>
            <person name="Lalanne C."/>
            <person name="Gautier V."/>
            <person name="Ament-Velasquez S.L."/>
            <person name="Kruys A."/>
            <person name="Hutchinson M.I."/>
            <person name="Powell A.J."/>
            <person name="Barry K."/>
            <person name="Miller A.N."/>
            <person name="Grigoriev I.V."/>
            <person name="Debuchy R."/>
            <person name="Gladieux P."/>
            <person name="Hiltunen Thoren M."/>
            <person name="Johannesson H."/>
        </authorList>
    </citation>
    <scope>NUCLEOTIDE SEQUENCE</scope>
    <source>
        <strain evidence="9">CBS 232.78</strain>
    </source>
</reference>
<organism evidence="9 10">
    <name type="scientific">Podospora didyma</name>
    <dbReference type="NCBI Taxonomy" id="330526"/>
    <lineage>
        <taxon>Eukaryota</taxon>
        <taxon>Fungi</taxon>
        <taxon>Dikarya</taxon>
        <taxon>Ascomycota</taxon>
        <taxon>Pezizomycotina</taxon>
        <taxon>Sordariomycetes</taxon>
        <taxon>Sordariomycetidae</taxon>
        <taxon>Sordariales</taxon>
        <taxon>Podosporaceae</taxon>
        <taxon>Podospora</taxon>
    </lineage>
</organism>
<dbReference type="Gene3D" id="6.10.330.20">
    <property type="match status" value="1"/>
</dbReference>
<dbReference type="Proteomes" id="UP001285441">
    <property type="component" value="Unassembled WGS sequence"/>
</dbReference>
<keyword evidence="10" id="KW-1185">Reference proteome</keyword>
<evidence type="ECO:0000256" key="7">
    <source>
        <dbReference type="ARBA" id="ARBA00035399"/>
    </source>
</evidence>
<feature type="compositionally biased region" description="Basic and acidic residues" evidence="8">
    <location>
        <begin position="62"/>
        <end position="76"/>
    </location>
</feature>
<keyword evidence="3 9" id="KW-0689">Ribosomal protein</keyword>
<evidence type="ECO:0000256" key="6">
    <source>
        <dbReference type="ARBA" id="ARBA00035289"/>
    </source>
</evidence>